<dbReference type="InterPro" id="IPR001173">
    <property type="entry name" value="Glyco_trans_2-like"/>
</dbReference>
<keyword evidence="4 6" id="KW-0808">Transferase</keyword>
<dbReference type="RefSeq" id="WP_301143500.1">
    <property type="nucleotide sequence ID" value="NZ_JAUHQA010000001.1"/>
</dbReference>
<gene>
    <name evidence="6" type="ORF">QQX02_12585</name>
</gene>
<reference evidence="6" key="1">
    <citation type="submission" date="2023-06" db="EMBL/GenBank/DDBJ databases">
        <title>Egi l300058.</title>
        <authorList>
            <person name="Gao L."/>
            <person name="Fang B.-Z."/>
            <person name="Li W.-J."/>
        </authorList>
    </citation>
    <scope>NUCLEOTIDE SEQUENCE</scope>
    <source>
        <strain evidence="6">EGI L300058</strain>
    </source>
</reference>
<sequence>MADPAAPLGHRTSHVVVVLNWHGRADTLLCVESLLADPDAPHVLVVDNGSEDGTVEEVERRWPGVFTVQTGENLGFAGGMNRGITWARSHGATVITVLNNDTVVPVGTMGVLSAAAASGLCAISPEVRYRDHPDRVWFGGGTLAPPDWFPHHTPDAMLAPSHEGTRTVDVLSGCCVTASAEVWDRVGGFNERYFLNFEDSEWSVRAARAGVRLQVRTDAVILHAVSASFTGAAASLGTYYYVRNGLDFNRVAGGDRRSRRRFVTRVARDAAARRRRERAWRAAARELRMVAHGWADFSRGRMGPAPARLARTTARWASAGAQPL</sequence>
<dbReference type="Proteomes" id="UP001172708">
    <property type="component" value="Unassembled WGS sequence"/>
</dbReference>
<evidence type="ECO:0000256" key="4">
    <source>
        <dbReference type="ARBA" id="ARBA00022679"/>
    </source>
</evidence>
<dbReference type="Gene3D" id="3.90.550.10">
    <property type="entry name" value="Spore Coat Polysaccharide Biosynthesis Protein SpsA, Chain A"/>
    <property type="match status" value="1"/>
</dbReference>
<evidence type="ECO:0000313" key="6">
    <source>
        <dbReference type="EMBL" id="MDN4481759.1"/>
    </source>
</evidence>
<dbReference type="GO" id="GO:0016757">
    <property type="term" value="F:glycosyltransferase activity"/>
    <property type="evidence" value="ECO:0007669"/>
    <property type="project" value="UniProtKB-KW"/>
</dbReference>
<name>A0ABT8GKH9_9MICO</name>
<evidence type="ECO:0000256" key="2">
    <source>
        <dbReference type="ARBA" id="ARBA00006739"/>
    </source>
</evidence>
<evidence type="ECO:0000256" key="3">
    <source>
        <dbReference type="ARBA" id="ARBA00022676"/>
    </source>
</evidence>
<comment type="pathway">
    <text evidence="1">Cell wall biogenesis; cell wall polysaccharide biosynthesis.</text>
</comment>
<dbReference type="CDD" id="cd04186">
    <property type="entry name" value="GT_2_like_c"/>
    <property type="match status" value="1"/>
</dbReference>
<feature type="domain" description="Glycosyltransferase 2-like" evidence="5">
    <location>
        <begin position="25"/>
        <end position="118"/>
    </location>
</feature>
<evidence type="ECO:0000256" key="1">
    <source>
        <dbReference type="ARBA" id="ARBA00004776"/>
    </source>
</evidence>
<evidence type="ECO:0000259" key="5">
    <source>
        <dbReference type="Pfam" id="PF00535"/>
    </source>
</evidence>
<accession>A0ABT8GKH9</accession>
<dbReference type="Pfam" id="PF00535">
    <property type="entry name" value="Glycos_transf_2"/>
    <property type="match status" value="1"/>
</dbReference>
<evidence type="ECO:0000313" key="7">
    <source>
        <dbReference type="Proteomes" id="UP001172708"/>
    </source>
</evidence>
<dbReference type="InterPro" id="IPR029044">
    <property type="entry name" value="Nucleotide-diphossugar_trans"/>
</dbReference>
<dbReference type="EC" id="2.4.-.-" evidence="6"/>
<dbReference type="PANTHER" id="PTHR43179:SF12">
    <property type="entry name" value="GALACTOFURANOSYLTRANSFERASE GLFT2"/>
    <property type="match status" value="1"/>
</dbReference>
<organism evidence="6 7">
    <name type="scientific">Demequina muriae</name>
    <dbReference type="NCBI Taxonomy" id="3051664"/>
    <lineage>
        <taxon>Bacteria</taxon>
        <taxon>Bacillati</taxon>
        <taxon>Actinomycetota</taxon>
        <taxon>Actinomycetes</taxon>
        <taxon>Micrococcales</taxon>
        <taxon>Demequinaceae</taxon>
        <taxon>Demequina</taxon>
    </lineage>
</organism>
<comment type="caution">
    <text evidence="6">The sequence shown here is derived from an EMBL/GenBank/DDBJ whole genome shotgun (WGS) entry which is preliminary data.</text>
</comment>
<dbReference type="PANTHER" id="PTHR43179">
    <property type="entry name" value="RHAMNOSYLTRANSFERASE WBBL"/>
    <property type="match status" value="1"/>
</dbReference>
<dbReference type="SUPFAM" id="SSF53448">
    <property type="entry name" value="Nucleotide-diphospho-sugar transferases"/>
    <property type="match status" value="1"/>
</dbReference>
<keyword evidence="3 6" id="KW-0328">Glycosyltransferase</keyword>
<dbReference type="EMBL" id="JAUHQA010000001">
    <property type="protein sequence ID" value="MDN4481759.1"/>
    <property type="molecule type" value="Genomic_DNA"/>
</dbReference>
<comment type="similarity">
    <text evidence="2">Belongs to the glycosyltransferase 2 family.</text>
</comment>
<proteinExistence type="inferred from homology"/>
<keyword evidence="7" id="KW-1185">Reference proteome</keyword>
<protein>
    <submittedName>
        <fullName evidence="6">Glycosyltransferase family 2 protein</fullName>
        <ecNumber evidence="6">2.4.-.-</ecNumber>
    </submittedName>
</protein>